<gene>
    <name evidence="2" type="ORF">BA92_11995</name>
</gene>
<name>A0A0C3RD47_9PORP</name>
<keyword evidence="1" id="KW-0472">Membrane</keyword>
<feature type="transmembrane region" description="Helical" evidence="1">
    <location>
        <begin position="42"/>
        <end position="72"/>
    </location>
</feature>
<comment type="caution">
    <text evidence="2">The sequence shown here is derived from an EMBL/GenBank/DDBJ whole genome shotgun (WGS) entry which is preliminary data.</text>
</comment>
<protein>
    <submittedName>
        <fullName evidence="2">Uncharacterized protein</fullName>
    </submittedName>
</protein>
<accession>A0A0C3RD47</accession>
<feature type="transmembrane region" description="Helical" evidence="1">
    <location>
        <begin position="122"/>
        <end position="153"/>
    </location>
</feature>
<sequence>MKIGEKELSGGASSEEVYELMETGRSYVSDNREGGREPERPAFLTVLCILTFIGSGSTLLVSFVSLLISGYIEQLFWMNGMVPQEYLSGQTVMMASFISLVLSGASLYGAHRMWRLDKFGFFVYTTVQFVSIFLIYNVLGLLVNAAFVLMYYANYKYMVK</sequence>
<dbReference type="RefSeq" id="WP_041505404.1">
    <property type="nucleotide sequence ID" value="NZ_JPIU01000040.1"/>
</dbReference>
<dbReference type="AlphaFoldDB" id="A0A0C3RD47"/>
<keyword evidence="3" id="KW-1185">Reference proteome</keyword>
<keyword evidence="1" id="KW-0812">Transmembrane</keyword>
<dbReference type="Proteomes" id="UP000031980">
    <property type="component" value="Unassembled WGS sequence"/>
</dbReference>
<evidence type="ECO:0000313" key="3">
    <source>
        <dbReference type="Proteomes" id="UP000031980"/>
    </source>
</evidence>
<dbReference type="EMBL" id="JPIU01000040">
    <property type="protein sequence ID" value="KIO44091.1"/>
    <property type="molecule type" value="Genomic_DNA"/>
</dbReference>
<dbReference type="OrthoDB" id="953972at2"/>
<evidence type="ECO:0000313" key="2">
    <source>
        <dbReference type="EMBL" id="KIO44091.1"/>
    </source>
</evidence>
<organism evidence="2 3">
    <name type="scientific">Sanguibacteroides justesenii</name>
    <dbReference type="NCBI Taxonomy" id="1547597"/>
    <lineage>
        <taxon>Bacteria</taxon>
        <taxon>Pseudomonadati</taxon>
        <taxon>Bacteroidota</taxon>
        <taxon>Bacteroidia</taxon>
        <taxon>Bacteroidales</taxon>
        <taxon>Porphyromonadaceae</taxon>
        <taxon>Sanguibacteroides</taxon>
    </lineage>
</organism>
<evidence type="ECO:0000256" key="1">
    <source>
        <dbReference type="SAM" id="Phobius"/>
    </source>
</evidence>
<keyword evidence="1" id="KW-1133">Transmembrane helix</keyword>
<reference evidence="2 3" key="1">
    <citation type="submission" date="2014-07" db="EMBL/GenBank/DDBJ databases">
        <title>Porphyromonadaceae bacterium OUH 308042 = ATCC BAA-2681 = DSM 28342 draft genome.</title>
        <authorList>
            <person name="Sydenham T.V."/>
            <person name="Hasman H."/>
            <person name="Justensen U.S."/>
        </authorList>
    </citation>
    <scope>NUCLEOTIDE SEQUENCE [LARGE SCALE GENOMIC DNA]</scope>
    <source>
        <strain evidence="2 3">OUH 308042</strain>
    </source>
</reference>
<feature type="transmembrane region" description="Helical" evidence="1">
    <location>
        <begin position="92"/>
        <end position="110"/>
    </location>
</feature>
<proteinExistence type="predicted"/>